<name>A0ABS1CJC8_9GAMM</name>
<reference evidence="1 2" key="1">
    <citation type="journal article" date="2020" name="Microorganisms">
        <title>Osmotic Adaptation and Compatible Solute Biosynthesis of Phototrophic Bacteria as Revealed from Genome Analyses.</title>
        <authorList>
            <person name="Imhoff J.F."/>
            <person name="Rahn T."/>
            <person name="Kunzel S."/>
            <person name="Keller A."/>
            <person name="Neulinger S.C."/>
        </authorList>
    </citation>
    <scope>NUCLEOTIDE SEQUENCE [LARGE SCALE GENOMIC DNA]</scope>
    <source>
        <strain evidence="1 2">DSM 6210</strain>
    </source>
</reference>
<organism evidence="1 2">
    <name type="scientific">Thiohalocapsa halophila</name>
    <dbReference type="NCBI Taxonomy" id="69359"/>
    <lineage>
        <taxon>Bacteria</taxon>
        <taxon>Pseudomonadati</taxon>
        <taxon>Pseudomonadota</taxon>
        <taxon>Gammaproteobacteria</taxon>
        <taxon>Chromatiales</taxon>
        <taxon>Chromatiaceae</taxon>
        <taxon>Thiohalocapsa</taxon>
    </lineage>
</organism>
<dbReference type="EMBL" id="NRRV01000026">
    <property type="protein sequence ID" value="MBK1631466.1"/>
    <property type="molecule type" value="Genomic_DNA"/>
</dbReference>
<gene>
    <name evidence="1" type="ORF">CKO31_12080</name>
</gene>
<dbReference type="Proteomes" id="UP000748752">
    <property type="component" value="Unassembled WGS sequence"/>
</dbReference>
<sequence>MTQPTLRQLPTAVTAFWRAVAEARGRQSTLFADRLDEGLGGCDADRIKAGWQVLQAGGQIAHPEIRPRIAALQDELGSLRA</sequence>
<proteinExistence type="predicted"/>
<accession>A0ABS1CJC8</accession>
<protein>
    <submittedName>
        <fullName evidence="1">Uncharacterized protein</fullName>
    </submittedName>
</protein>
<evidence type="ECO:0000313" key="1">
    <source>
        <dbReference type="EMBL" id="MBK1631466.1"/>
    </source>
</evidence>
<keyword evidence="2" id="KW-1185">Reference proteome</keyword>
<evidence type="ECO:0000313" key="2">
    <source>
        <dbReference type="Proteomes" id="UP000748752"/>
    </source>
</evidence>
<comment type="caution">
    <text evidence="1">The sequence shown here is derived from an EMBL/GenBank/DDBJ whole genome shotgun (WGS) entry which is preliminary data.</text>
</comment>